<dbReference type="InterPro" id="IPR050438">
    <property type="entry name" value="LMW_PTPase"/>
</dbReference>
<protein>
    <recommendedName>
        <fullName evidence="2">protein-tyrosine-phosphatase</fullName>
        <ecNumber evidence="2">3.1.3.48</ecNumber>
    </recommendedName>
</protein>
<evidence type="ECO:0000313" key="7">
    <source>
        <dbReference type="EMBL" id="MCL1123887.1"/>
    </source>
</evidence>
<dbReference type="CDD" id="cd16343">
    <property type="entry name" value="LMWPTP"/>
    <property type="match status" value="1"/>
</dbReference>
<evidence type="ECO:0000313" key="8">
    <source>
        <dbReference type="Proteomes" id="UP001203423"/>
    </source>
</evidence>
<dbReference type="Proteomes" id="UP001203423">
    <property type="component" value="Unassembled WGS sequence"/>
</dbReference>
<gene>
    <name evidence="7" type="ORF">L2764_05170</name>
</gene>
<dbReference type="PANTHER" id="PTHR11717">
    <property type="entry name" value="LOW MOLECULAR WEIGHT PROTEIN TYROSINE PHOSPHATASE"/>
    <property type="match status" value="1"/>
</dbReference>
<sequence length="147" mass="16363">MFNKILVVCVGNICRSPSGEYLLKKLLPHKQVDSAGIATEKSRLSGKPADAMAVQIASKNEVNLTPHKARQLTAQLCQEYDLILVMEKGHIDAVTKISPSARGKTMLFGQWIGQQDIPDPYKLSQEAFEYAYELIDKSANTWAEKIK</sequence>
<evidence type="ECO:0000256" key="3">
    <source>
        <dbReference type="ARBA" id="ARBA00022801"/>
    </source>
</evidence>
<dbReference type="SUPFAM" id="SSF52788">
    <property type="entry name" value="Phosphotyrosine protein phosphatases I"/>
    <property type="match status" value="1"/>
</dbReference>
<comment type="caution">
    <text evidence="7">The sequence shown here is derived from an EMBL/GenBank/DDBJ whole genome shotgun (WGS) entry which is preliminary data.</text>
</comment>
<comment type="similarity">
    <text evidence="1">Belongs to the low molecular weight phosphotyrosine protein phosphatase family.</text>
</comment>
<dbReference type="InterPro" id="IPR017867">
    <property type="entry name" value="Tyr_phospatase_low_mol_wt"/>
</dbReference>
<dbReference type="PANTHER" id="PTHR11717:SF31">
    <property type="entry name" value="LOW MOLECULAR WEIGHT PROTEIN-TYROSINE-PHOSPHATASE ETP-RELATED"/>
    <property type="match status" value="1"/>
</dbReference>
<keyword evidence="8" id="KW-1185">Reference proteome</keyword>
<evidence type="ECO:0000256" key="5">
    <source>
        <dbReference type="ARBA" id="ARBA00051722"/>
    </source>
</evidence>
<feature type="domain" description="Phosphotyrosine protein phosphatase I" evidence="6">
    <location>
        <begin position="3"/>
        <end position="145"/>
    </location>
</feature>
<dbReference type="RefSeq" id="WP_248939167.1">
    <property type="nucleotide sequence ID" value="NZ_JAKIKS010000013.1"/>
</dbReference>
<dbReference type="Gene3D" id="3.40.50.2300">
    <property type="match status" value="1"/>
</dbReference>
<organism evidence="7 8">
    <name type="scientific">Shewanella surugensis</name>
    <dbReference type="NCBI Taxonomy" id="212020"/>
    <lineage>
        <taxon>Bacteria</taxon>
        <taxon>Pseudomonadati</taxon>
        <taxon>Pseudomonadota</taxon>
        <taxon>Gammaproteobacteria</taxon>
        <taxon>Alteromonadales</taxon>
        <taxon>Shewanellaceae</taxon>
        <taxon>Shewanella</taxon>
    </lineage>
</organism>
<evidence type="ECO:0000256" key="2">
    <source>
        <dbReference type="ARBA" id="ARBA00013064"/>
    </source>
</evidence>
<accession>A0ABT0L867</accession>
<comment type="catalytic activity">
    <reaction evidence="5">
        <text>O-phospho-L-tyrosyl-[protein] + H2O = L-tyrosyl-[protein] + phosphate</text>
        <dbReference type="Rhea" id="RHEA:10684"/>
        <dbReference type="Rhea" id="RHEA-COMP:10136"/>
        <dbReference type="Rhea" id="RHEA-COMP:20101"/>
        <dbReference type="ChEBI" id="CHEBI:15377"/>
        <dbReference type="ChEBI" id="CHEBI:43474"/>
        <dbReference type="ChEBI" id="CHEBI:46858"/>
        <dbReference type="ChEBI" id="CHEBI:61978"/>
        <dbReference type="EC" id="3.1.3.48"/>
    </reaction>
</comment>
<dbReference type="SMART" id="SM00226">
    <property type="entry name" value="LMWPc"/>
    <property type="match status" value="1"/>
</dbReference>
<dbReference type="InterPro" id="IPR036196">
    <property type="entry name" value="Ptyr_pPase_sf"/>
</dbReference>
<dbReference type="PRINTS" id="PR00719">
    <property type="entry name" value="LMWPTPASE"/>
</dbReference>
<dbReference type="InterPro" id="IPR023485">
    <property type="entry name" value="Ptyr_pPase"/>
</dbReference>
<dbReference type="EMBL" id="JAKIKS010000013">
    <property type="protein sequence ID" value="MCL1123887.1"/>
    <property type="molecule type" value="Genomic_DNA"/>
</dbReference>
<evidence type="ECO:0000259" key="6">
    <source>
        <dbReference type="SMART" id="SM00226"/>
    </source>
</evidence>
<keyword evidence="3" id="KW-0378">Hydrolase</keyword>
<evidence type="ECO:0000256" key="1">
    <source>
        <dbReference type="ARBA" id="ARBA00011063"/>
    </source>
</evidence>
<name>A0ABT0L867_9GAMM</name>
<evidence type="ECO:0000256" key="4">
    <source>
        <dbReference type="ARBA" id="ARBA00022912"/>
    </source>
</evidence>
<reference evidence="7 8" key="1">
    <citation type="submission" date="2022-01" db="EMBL/GenBank/DDBJ databases">
        <title>Whole genome-based taxonomy of the Shewanellaceae.</title>
        <authorList>
            <person name="Martin-Rodriguez A.J."/>
        </authorList>
    </citation>
    <scope>NUCLEOTIDE SEQUENCE [LARGE SCALE GENOMIC DNA]</scope>
    <source>
        <strain evidence="7 8">DSM 17177</strain>
    </source>
</reference>
<dbReference type="EC" id="3.1.3.48" evidence="2"/>
<keyword evidence="4" id="KW-0904">Protein phosphatase</keyword>
<proteinExistence type="inferred from homology"/>
<dbReference type="Pfam" id="PF01451">
    <property type="entry name" value="LMWPc"/>
    <property type="match status" value="1"/>
</dbReference>